<organism evidence="2 3">
    <name type="scientific">Cognatiluteimonas sedimenti</name>
    <dbReference type="NCBI Taxonomy" id="2927791"/>
    <lineage>
        <taxon>Bacteria</taxon>
        <taxon>Pseudomonadati</taxon>
        <taxon>Pseudomonadota</taxon>
        <taxon>Gammaproteobacteria</taxon>
        <taxon>Lysobacterales</taxon>
        <taxon>Lysobacteraceae</taxon>
        <taxon>Cognatiluteimonas</taxon>
    </lineage>
</organism>
<dbReference type="SUPFAM" id="SSF55486">
    <property type="entry name" value="Metalloproteases ('zincins'), catalytic domain"/>
    <property type="match status" value="1"/>
</dbReference>
<protein>
    <submittedName>
        <fullName evidence="2">FG-GAP-like repeat-containing protein</fullName>
    </submittedName>
</protein>
<sequence length="819" mass="86386">MIRVRVAETGSSQMFKRVVLLATLLLAGGCTQDVGRVATPVAKAATALDASPIATMGLAAQRGTARGFGRLPDHGELLAYPGRIVRRDGAYTWYRAELSEEHALRAIAGGRLHVTTPEGEILDFAYDRHVEHASGDWTWIGHRPGHEDEQAILTFGAQAAFGSIAQPGKPPLRLAVRDGGSWLVDTDPEKVAAIVNAATRPRRPDYHIVPESELPRARGAGIVAAADAAAASPGIRATTSAAAPAAATTVDLVIGYTGGFANANGGTSGATTRLNYLVDVANAAYGNSKVSAQVRLVKAMKVTYTDTNSNDTALEQLSGYKAGTGPVTPNSAFNALRAAREQFGADLVSLVRDFRDPEQDGCGLAWLLGGGLQKIEPGEGWDDLAYSVVGDGTDAGSDGNTYYCQDETLAHELGHNMGAAHDKETAKGGDGVLDNPEDYGAYTYSFGYKTGTSAGNFYTVMAYGDSGQLGYRVFSNPKITFCGSRACGNSGADNARTLTATMPTVAGFRATVVGLPDPQAGGLLRQLDANGDGASDLVFFNHPGDKATTWFMNGAARRSYSSTTMDGNLRLVDAGDFDGNGKSDLLFDNAATRQLVLALSTGANYTVQVLANAYGSSLAPLAVADINGDGSADIVLRDKASGKVTIWYMSGATRKSYNSHARATNYAFVGAGDMNGDGKEDLLWIDASRQVLASLSTGVAFDDEFVGLTYQSSYLPAGLQDINGDGDADIVLVRNDANKMVVWYMHGSTRFTYVSKVLDPSYRLVGKGDFDGNGRGDLVFSDPATRRIKMLLSWGTTFAAGYVSNVPQAGMDLMDVQLQ</sequence>
<keyword evidence="1" id="KW-0732">Signal</keyword>
<evidence type="ECO:0000313" key="3">
    <source>
        <dbReference type="Proteomes" id="UP001165423"/>
    </source>
</evidence>
<dbReference type="EMBL" id="JALGCL010000005">
    <property type="protein sequence ID" value="MCJ0826687.1"/>
    <property type="molecule type" value="Genomic_DNA"/>
</dbReference>
<dbReference type="SUPFAM" id="SSF69318">
    <property type="entry name" value="Integrin alpha N-terminal domain"/>
    <property type="match status" value="1"/>
</dbReference>
<dbReference type="RefSeq" id="WP_243322438.1">
    <property type="nucleotide sequence ID" value="NZ_JALGCL010000005.1"/>
</dbReference>
<proteinExistence type="predicted"/>
<evidence type="ECO:0000313" key="2">
    <source>
        <dbReference type="EMBL" id="MCJ0826687.1"/>
    </source>
</evidence>
<comment type="caution">
    <text evidence="2">The sequence shown here is derived from an EMBL/GenBank/DDBJ whole genome shotgun (WGS) entry which is preliminary data.</text>
</comment>
<gene>
    <name evidence="2" type="ORF">MQC88_12110</name>
</gene>
<name>A0ABT0A6V3_9GAMM</name>
<dbReference type="InterPro" id="IPR028994">
    <property type="entry name" value="Integrin_alpha_N"/>
</dbReference>
<dbReference type="PROSITE" id="PS51257">
    <property type="entry name" value="PROKAR_LIPOPROTEIN"/>
    <property type="match status" value="1"/>
</dbReference>
<dbReference type="PANTHER" id="PTHR46580">
    <property type="entry name" value="SENSOR KINASE-RELATED"/>
    <property type="match status" value="1"/>
</dbReference>
<evidence type="ECO:0000256" key="1">
    <source>
        <dbReference type="ARBA" id="ARBA00022729"/>
    </source>
</evidence>
<dbReference type="InterPro" id="IPR013517">
    <property type="entry name" value="FG-GAP"/>
</dbReference>
<dbReference type="InterPro" id="IPR024079">
    <property type="entry name" value="MetalloPept_cat_dom_sf"/>
</dbReference>
<dbReference type="Proteomes" id="UP001165423">
    <property type="component" value="Unassembled WGS sequence"/>
</dbReference>
<keyword evidence="3" id="KW-1185">Reference proteome</keyword>
<dbReference type="Pfam" id="PF13583">
    <property type="entry name" value="Reprolysin_4"/>
    <property type="match status" value="1"/>
</dbReference>
<dbReference type="Gene3D" id="2.130.10.130">
    <property type="entry name" value="Integrin alpha, N-terminal"/>
    <property type="match status" value="2"/>
</dbReference>
<dbReference type="Gene3D" id="3.40.390.10">
    <property type="entry name" value="Collagenase (Catalytic Domain)"/>
    <property type="match status" value="1"/>
</dbReference>
<accession>A0ABT0A6V3</accession>
<dbReference type="Pfam" id="PF13517">
    <property type="entry name" value="FG-GAP_3"/>
    <property type="match status" value="2"/>
</dbReference>
<reference evidence="2 3" key="1">
    <citation type="submission" date="2022-03" db="EMBL/GenBank/DDBJ databases">
        <title>Luteimonas soily sp. nov., a novel bacterium isolated from the soil.</title>
        <authorList>
            <person name="Zhang X."/>
        </authorList>
    </citation>
    <scope>NUCLEOTIDE SEQUENCE [LARGE SCALE GENOMIC DNA]</scope>
    <source>
        <strain evidence="2 3">50</strain>
    </source>
</reference>